<dbReference type="PANTHER" id="PTHR10837">
    <property type="entry name" value="PEPTIDYLARGININE DEIMINASE"/>
    <property type="match status" value="1"/>
</dbReference>
<dbReference type="Gene3D" id="3.75.10.10">
    <property type="entry name" value="L-arginine/glycine Amidinotransferase, Chain A"/>
    <property type="match status" value="1"/>
</dbReference>
<sequence length="251" mass="27416">MDKRHVCVPCAPPAPELEQRSLGPRLHGASLWQYSRSKRDYITSGAPSLSTATRINGRRVFEEFRGAGEEIDSGGNVDAVPPYVSRSGVPYLNGRVLLGKHFDKYTAQSLTSFLESQGAQTPLFLEAGWLVVGHIDEMVQFLHVPYSNVLGLTVAVPDTRTALAILKAAKQSAHGSTAILSYYSSMIPDKDAVFSIPPSTTRRLRACCPMSCSLKPTTIRNGSWTGTWPSSSREFHFLQRMSCASPPSGRT</sequence>
<evidence type="ECO:0000313" key="3">
    <source>
        <dbReference type="Proteomes" id="UP000237481"/>
    </source>
</evidence>
<dbReference type="PANTHER" id="PTHR10837:SF8">
    <property type="entry name" value="PROTEIN-ARGININE DEIMINASE"/>
    <property type="match status" value="1"/>
</dbReference>
<dbReference type="Proteomes" id="UP000237481">
    <property type="component" value="Unassembled WGS sequence"/>
</dbReference>
<dbReference type="GO" id="GO:0005509">
    <property type="term" value="F:calcium ion binding"/>
    <property type="evidence" value="ECO:0007669"/>
    <property type="project" value="InterPro"/>
</dbReference>
<reference evidence="2 3" key="1">
    <citation type="submission" date="2018-01" db="EMBL/GenBank/DDBJ databases">
        <title>Harnessing the power of phylogenomics to disentangle the directionality and signatures of interkingdom host jumping in the parasitic fungal genus Tolypocladium.</title>
        <authorList>
            <person name="Quandt C.A."/>
            <person name="Patterson W."/>
            <person name="Spatafora J.W."/>
        </authorList>
    </citation>
    <scope>NUCLEOTIDE SEQUENCE [LARGE SCALE GENOMIC DNA]</scope>
    <source>
        <strain evidence="2 3">NRBC 100945</strain>
    </source>
</reference>
<feature type="domain" description="Protein-arginine deiminase C-terminal" evidence="1">
    <location>
        <begin position="67"/>
        <end position="185"/>
    </location>
</feature>
<accession>A0A2S4KXL8</accession>
<dbReference type="InterPro" id="IPR013530">
    <property type="entry name" value="PAD_C"/>
</dbReference>
<dbReference type="SUPFAM" id="SSF55909">
    <property type="entry name" value="Pentein"/>
    <property type="match status" value="1"/>
</dbReference>
<dbReference type="EMBL" id="PKSG01000479">
    <property type="protein sequence ID" value="POR34930.1"/>
    <property type="molecule type" value="Genomic_DNA"/>
</dbReference>
<dbReference type="InterPro" id="IPR004303">
    <property type="entry name" value="PAD"/>
</dbReference>
<keyword evidence="3" id="KW-1185">Reference proteome</keyword>
<proteinExistence type="predicted"/>
<dbReference type="GO" id="GO:0004668">
    <property type="term" value="F:protein-arginine deiminase activity"/>
    <property type="evidence" value="ECO:0007669"/>
    <property type="project" value="InterPro"/>
</dbReference>
<comment type="caution">
    <text evidence="2">The sequence shown here is derived from an EMBL/GenBank/DDBJ whole genome shotgun (WGS) entry which is preliminary data.</text>
</comment>
<dbReference type="OrthoDB" id="5102063at2759"/>
<evidence type="ECO:0000259" key="1">
    <source>
        <dbReference type="Pfam" id="PF03068"/>
    </source>
</evidence>
<name>A0A2S4KXL8_9HYPO</name>
<evidence type="ECO:0000313" key="2">
    <source>
        <dbReference type="EMBL" id="POR34930.1"/>
    </source>
</evidence>
<organism evidence="2 3">
    <name type="scientific">Tolypocladium paradoxum</name>
    <dbReference type="NCBI Taxonomy" id="94208"/>
    <lineage>
        <taxon>Eukaryota</taxon>
        <taxon>Fungi</taxon>
        <taxon>Dikarya</taxon>
        <taxon>Ascomycota</taxon>
        <taxon>Pezizomycotina</taxon>
        <taxon>Sordariomycetes</taxon>
        <taxon>Hypocreomycetidae</taxon>
        <taxon>Hypocreales</taxon>
        <taxon>Ophiocordycipitaceae</taxon>
        <taxon>Tolypocladium</taxon>
    </lineage>
</organism>
<dbReference type="AlphaFoldDB" id="A0A2S4KXL8"/>
<dbReference type="GO" id="GO:0005737">
    <property type="term" value="C:cytoplasm"/>
    <property type="evidence" value="ECO:0007669"/>
    <property type="project" value="InterPro"/>
</dbReference>
<dbReference type="Pfam" id="PF03068">
    <property type="entry name" value="PAD"/>
    <property type="match status" value="1"/>
</dbReference>
<protein>
    <submittedName>
        <fullName evidence="2">Peptidylarginine deiminase</fullName>
    </submittedName>
</protein>
<gene>
    <name evidence="2" type="ORF">TPAR_04871</name>
</gene>